<feature type="transmembrane region" description="Helical" evidence="9">
    <location>
        <begin position="98"/>
        <end position="117"/>
    </location>
</feature>
<protein>
    <submittedName>
        <fullName evidence="11">Octopine/nopaline transport system permease protein</fullName>
    </submittedName>
</protein>
<keyword evidence="4" id="KW-1003">Cell membrane</keyword>
<evidence type="ECO:0000256" key="4">
    <source>
        <dbReference type="ARBA" id="ARBA00022475"/>
    </source>
</evidence>
<dbReference type="InterPro" id="IPR051613">
    <property type="entry name" value="ABC_transp_permease_HisMQ"/>
</dbReference>
<evidence type="ECO:0000256" key="5">
    <source>
        <dbReference type="ARBA" id="ARBA00022519"/>
    </source>
</evidence>
<comment type="similarity">
    <text evidence="2">Belongs to the binding-protein-dependent transport system permease family. HisMQ subfamily.</text>
</comment>
<dbReference type="Pfam" id="PF00528">
    <property type="entry name" value="BPD_transp_1"/>
    <property type="match status" value="1"/>
</dbReference>
<dbReference type="NCBIfam" id="TIGR01726">
    <property type="entry name" value="HEQRo_perm_3TM"/>
    <property type="match status" value="1"/>
</dbReference>
<evidence type="ECO:0000256" key="3">
    <source>
        <dbReference type="ARBA" id="ARBA00022448"/>
    </source>
</evidence>
<evidence type="ECO:0000259" key="10">
    <source>
        <dbReference type="PROSITE" id="PS50928"/>
    </source>
</evidence>
<evidence type="ECO:0000256" key="7">
    <source>
        <dbReference type="ARBA" id="ARBA00022989"/>
    </source>
</evidence>
<dbReference type="RefSeq" id="WP_092809910.1">
    <property type="nucleotide sequence ID" value="NZ_FMVW01000001.1"/>
</dbReference>
<dbReference type="PANTHER" id="PTHR30133">
    <property type="entry name" value="CATIONIC AMINO ACID TRANSPORTER, MEMBRANE COMPONENT"/>
    <property type="match status" value="1"/>
</dbReference>
<dbReference type="GO" id="GO:0022857">
    <property type="term" value="F:transmembrane transporter activity"/>
    <property type="evidence" value="ECO:0007669"/>
    <property type="project" value="InterPro"/>
</dbReference>
<proteinExistence type="inferred from homology"/>
<keyword evidence="7 9" id="KW-1133">Transmembrane helix</keyword>
<gene>
    <name evidence="11" type="ORF">SAMN03080610_00931</name>
</gene>
<feature type="transmembrane region" description="Helical" evidence="9">
    <location>
        <begin position="72"/>
        <end position="92"/>
    </location>
</feature>
<dbReference type="InterPro" id="IPR000515">
    <property type="entry name" value="MetI-like"/>
</dbReference>
<dbReference type="OrthoDB" id="9815029at2"/>
<evidence type="ECO:0000256" key="6">
    <source>
        <dbReference type="ARBA" id="ARBA00022692"/>
    </source>
</evidence>
<dbReference type="SUPFAM" id="SSF161098">
    <property type="entry name" value="MetI-like"/>
    <property type="match status" value="1"/>
</dbReference>
<dbReference type="GO" id="GO:0043190">
    <property type="term" value="C:ATP-binding cassette (ABC) transporter complex"/>
    <property type="evidence" value="ECO:0007669"/>
    <property type="project" value="InterPro"/>
</dbReference>
<comment type="subcellular location">
    <subcellularLocation>
        <location evidence="1">Cell inner membrane</location>
        <topology evidence="1">Multi-pass membrane protein</topology>
    </subcellularLocation>
    <subcellularLocation>
        <location evidence="9">Cell membrane</location>
        <topology evidence="9">Multi-pass membrane protein</topology>
    </subcellularLocation>
</comment>
<evidence type="ECO:0000256" key="1">
    <source>
        <dbReference type="ARBA" id="ARBA00004429"/>
    </source>
</evidence>
<keyword evidence="6 9" id="KW-0812">Transmembrane</keyword>
<keyword evidence="8 9" id="KW-0472">Membrane</keyword>
<dbReference type="CDD" id="cd06261">
    <property type="entry name" value="TM_PBP2"/>
    <property type="match status" value="1"/>
</dbReference>
<name>A0A1G5MM77_AFIMA</name>
<dbReference type="EMBL" id="FMVW01000001">
    <property type="protein sequence ID" value="SCZ26317.1"/>
    <property type="molecule type" value="Genomic_DNA"/>
</dbReference>
<dbReference type="Gene3D" id="1.10.3720.10">
    <property type="entry name" value="MetI-like"/>
    <property type="match status" value="1"/>
</dbReference>
<reference evidence="11 12" key="1">
    <citation type="submission" date="2016-10" db="EMBL/GenBank/DDBJ databases">
        <authorList>
            <person name="de Groot N.N."/>
        </authorList>
    </citation>
    <scope>NUCLEOTIDE SEQUENCE [LARGE SCALE GENOMIC DNA]</scope>
    <source>
        <strain evidence="11 12">DSM 2698</strain>
    </source>
</reference>
<sequence length="240" mass="25340">MSWIDLIGFGPNGRGGLLLWATLMTLSVTAASLAIGAVFGAGVAAAKLSSSRVARVLGDAYTTILRGAPELLVIYLVYFGGSQAVSAVGRLFEYEGFLGLPSFLAGALAVGMISGAYQAEVYRGAFHAIAKGEIEAARSIGMGRVLRFRRIIIPQILRFSLPGLGNVWQLSLKDSALISVTGLAELMRTSQLAAGSTRQYFLFFIVGGILYLVLTTISGQLFAAAERRVAVSFSHGLGRS</sequence>
<dbReference type="InterPro" id="IPR010065">
    <property type="entry name" value="AA_ABC_transptr_permease_3TM"/>
</dbReference>
<accession>A0A1G5MM77</accession>
<evidence type="ECO:0000256" key="9">
    <source>
        <dbReference type="RuleBase" id="RU363032"/>
    </source>
</evidence>
<evidence type="ECO:0000256" key="8">
    <source>
        <dbReference type="ARBA" id="ARBA00023136"/>
    </source>
</evidence>
<dbReference type="PROSITE" id="PS50928">
    <property type="entry name" value="ABC_TM1"/>
    <property type="match status" value="1"/>
</dbReference>
<feature type="domain" description="ABC transmembrane type-1" evidence="10">
    <location>
        <begin position="22"/>
        <end position="222"/>
    </location>
</feature>
<keyword evidence="5" id="KW-0997">Cell inner membrane</keyword>
<feature type="transmembrane region" description="Helical" evidence="9">
    <location>
        <begin position="200"/>
        <end position="223"/>
    </location>
</feature>
<evidence type="ECO:0000313" key="12">
    <source>
        <dbReference type="Proteomes" id="UP000199347"/>
    </source>
</evidence>
<dbReference type="InterPro" id="IPR035906">
    <property type="entry name" value="MetI-like_sf"/>
</dbReference>
<dbReference type="Proteomes" id="UP000199347">
    <property type="component" value="Unassembled WGS sequence"/>
</dbReference>
<organism evidence="11 12">
    <name type="scientific">Afifella marina DSM 2698</name>
    <dbReference type="NCBI Taxonomy" id="1120955"/>
    <lineage>
        <taxon>Bacteria</taxon>
        <taxon>Pseudomonadati</taxon>
        <taxon>Pseudomonadota</taxon>
        <taxon>Alphaproteobacteria</taxon>
        <taxon>Hyphomicrobiales</taxon>
        <taxon>Afifellaceae</taxon>
        <taxon>Afifella</taxon>
    </lineage>
</organism>
<dbReference type="STRING" id="1120955.SAMN03080610_00931"/>
<dbReference type="AlphaFoldDB" id="A0A1G5MM77"/>
<evidence type="ECO:0000313" key="11">
    <source>
        <dbReference type="EMBL" id="SCZ26317.1"/>
    </source>
</evidence>
<feature type="transmembrane region" description="Helical" evidence="9">
    <location>
        <begin position="20"/>
        <end position="45"/>
    </location>
</feature>
<evidence type="ECO:0000256" key="2">
    <source>
        <dbReference type="ARBA" id="ARBA00010072"/>
    </source>
</evidence>
<keyword evidence="3 9" id="KW-0813">Transport</keyword>
<keyword evidence="12" id="KW-1185">Reference proteome</keyword>